<dbReference type="AlphaFoldDB" id="A0AAD1HM00"/>
<name>A0AAD1HM00_9MYCO</name>
<proteinExistence type="predicted"/>
<dbReference type="KEGG" id="maic:MAIC_22120"/>
<reference evidence="1 2" key="1">
    <citation type="journal article" date="2019" name="Emerg. Microbes Infect.">
        <title>Comprehensive subspecies identification of 175 nontuberculous mycobacteria species based on 7547 genomic profiles.</title>
        <authorList>
            <person name="Matsumoto Y."/>
            <person name="Kinjo T."/>
            <person name="Motooka D."/>
            <person name="Nabeya D."/>
            <person name="Jung N."/>
            <person name="Uechi K."/>
            <person name="Horii T."/>
            <person name="Iida T."/>
            <person name="Fujita J."/>
            <person name="Nakamura S."/>
        </authorList>
    </citation>
    <scope>NUCLEOTIDE SEQUENCE [LARGE SCALE GENOMIC DNA]</scope>
    <source>
        <strain evidence="1 2">JCM 6376</strain>
    </source>
</reference>
<sequence length="320" mass="34262">MMSTAAAGNGSKVDGAAILAAQGLLPADDYALTPSPKRFDDGGSYRLEVSGVERLSTLEALLDESEKHNVFINRIVAFGGGSTLLSTGELRDVATLSAENGIELIAVPGPRTGWDLGRQALSTEGQAGGRRVRGLDNVRYLLDDYLRMFAAGIRGVLVWDEGVLDILNKARDAGHIPADVKFKISVYAGHANPASIRILQDLGADSVNPVGDLTRPMLAAIRGNVDIPLDVWAETFESFGGMNRLWEAGAIAQVAAPVYFKIEPGESEAVMYNGWIEPEYHERLVRHKVRHAAIINELVATTTPDVTVSPQPAPSPVLAN</sequence>
<organism evidence="1 2">
    <name type="scientific">Mycolicibacterium aichiense</name>
    <dbReference type="NCBI Taxonomy" id="1799"/>
    <lineage>
        <taxon>Bacteria</taxon>
        <taxon>Bacillati</taxon>
        <taxon>Actinomycetota</taxon>
        <taxon>Actinomycetes</taxon>
        <taxon>Mycobacteriales</taxon>
        <taxon>Mycobacteriaceae</taxon>
        <taxon>Mycolicibacterium</taxon>
    </lineage>
</organism>
<dbReference type="Proteomes" id="UP000467327">
    <property type="component" value="Chromosome"/>
</dbReference>
<keyword evidence="2" id="KW-1185">Reference proteome</keyword>
<evidence type="ECO:0000313" key="1">
    <source>
        <dbReference type="EMBL" id="BBX07409.1"/>
    </source>
</evidence>
<protein>
    <submittedName>
        <fullName evidence="1">Uncharacterized protein</fullName>
    </submittedName>
</protein>
<dbReference type="EMBL" id="AP022561">
    <property type="protein sequence ID" value="BBX07409.1"/>
    <property type="molecule type" value="Genomic_DNA"/>
</dbReference>
<evidence type="ECO:0000313" key="2">
    <source>
        <dbReference type="Proteomes" id="UP000467327"/>
    </source>
</evidence>
<gene>
    <name evidence="1" type="ORF">MAIC_22120</name>
</gene>
<dbReference type="SUPFAM" id="SSF51395">
    <property type="entry name" value="FMN-linked oxidoreductases"/>
    <property type="match status" value="1"/>
</dbReference>
<accession>A0AAD1HM00</accession>